<keyword evidence="1" id="KW-0472">Membrane</keyword>
<gene>
    <name evidence="2" type="ORF">EZS28_044760</name>
</gene>
<comment type="caution">
    <text evidence="2">The sequence shown here is derived from an EMBL/GenBank/DDBJ whole genome shotgun (WGS) entry which is preliminary data.</text>
</comment>
<proteinExistence type="predicted"/>
<dbReference type="AlphaFoldDB" id="A0A5J4TMT2"/>
<organism evidence="2 3">
    <name type="scientific">Streblomastix strix</name>
    <dbReference type="NCBI Taxonomy" id="222440"/>
    <lineage>
        <taxon>Eukaryota</taxon>
        <taxon>Metamonada</taxon>
        <taxon>Preaxostyla</taxon>
        <taxon>Oxymonadida</taxon>
        <taxon>Streblomastigidae</taxon>
        <taxon>Streblomastix</taxon>
    </lineage>
</organism>
<feature type="transmembrane region" description="Helical" evidence="1">
    <location>
        <begin position="29"/>
        <end position="48"/>
    </location>
</feature>
<dbReference type="EMBL" id="SNRW01027963">
    <property type="protein sequence ID" value="KAA6359714.1"/>
    <property type="molecule type" value="Genomic_DNA"/>
</dbReference>
<evidence type="ECO:0000256" key="1">
    <source>
        <dbReference type="SAM" id="Phobius"/>
    </source>
</evidence>
<evidence type="ECO:0000313" key="2">
    <source>
        <dbReference type="EMBL" id="KAA6359714.1"/>
    </source>
</evidence>
<dbReference type="Proteomes" id="UP000324800">
    <property type="component" value="Unassembled WGS sequence"/>
</dbReference>
<name>A0A5J4TMT2_9EUKA</name>
<keyword evidence="1" id="KW-0812">Transmembrane</keyword>
<protein>
    <submittedName>
        <fullName evidence="2">Uncharacterized protein</fullName>
    </submittedName>
</protein>
<evidence type="ECO:0000313" key="3">
    <source>
        <dbReference type="Proteomes" id="UP000324800"/>
    </source>
</evidence>
<reference evidence="2 3" key="1">
    <citation type="submission" date="2019-03" db="EMBL/GenBank/DDBJ databases">
        <title>Single cell metagenomics reveals metabolic interactions within the superorganism composed of flagellate Streblomastix strix and complex community of Bacteroidetes bacteria on its surface.</title>
        <authorList>
            <person name="Treitli S.C."/>
            <person name="Kolisko M."/>
            <person name="Husnik F."/>
            <person name="Keeling P."/>
            <person name="Hampl V."/>
        </authorList>
    </citation>
    <scope>NUCLEOTIDE SEQUENCE [LARGE SCALE GENOMIC DNA]</scope>
    <source>
        <strain evidence="2">ST1C</strain>
    </source>
</reference>
<keyword evidence="1" id="KW-1133">Transmembrane helix</keyword>
<accession>A0A5J4TMT2</accession>
<sequence>MFSKVSERQRSDGADTISWSTKHQNIDPLTSAVSASYVLGVACFWSLIKSIFFISRGKNHVGYCYIANVINTLFILENDIIVYIQVPDIGQLVDWVFSTQVGK</sequence>